<dbReference type="InterPro" id="IPR052018">
    <property type="entry name" value="PHP_domain"/>
</dbReference>
<evidence type="ECO:0000259" key="1">
    <source>
        <dbReference type="SMART" id="SM00481"/>
    </source>
</evidence>
<dbReference type="PANTHER" id="PTHR42924:SF3">
    <property type="entry name" value="POLYMERASE_HISTIDINOL PHOSPHATASE N-TERMINAL DOMAIN-CONTAINING PROTEIN"/>
    <property type="match status" value="1"/>
</dbReference>
<dbReference type="NCBIfam" id="NF038032">
    <property type="entry name" value="CehA_McbA_metalo"/>
    <property type="match status" value="1"/>
</dbReference>
<dbReference type="InterPro" id="IPR016195">
    <property type="entry name" value="Pol/histidinol_Pase-like"/>
</dbReference>
<comment type="caution">
    <text evidence="2">The sequence shown here is derived from an EMBL/GenBank/DDBJ whole genome shotgun (WGS) entry which is preliminary data.</text>
</comment>
<organism evidence="2 3">
    <name type="scientific">Sphaerisporangium rufum</name>
    <dbReference type="NCBI Taxonomy" id="1381558"/>
    <lineage>
        <taxon>Bacteria</taxon>
        <taxon>Bacillati</taxon>
        <taxon>Actinomycetota</taxon>
        <taxon>Actinomycetes</taxon>
        <taxon>Streptosporangiales</taxon>
        <taxon>Streptosporangiaceae</taxon>
        <taxon>Sphaerisporangium</taxon>
    </lineage>
</organism>
<dbReference type="RefSeq" id="WP_239137451.1">
    <property type="nucleotide sequence ID" value="NZ_BOOU01000044.1"/>
</dbReference>
<dbReference type="SUPFAM" id="SSF89550">
    <property type="entry name" value="PHP domain-like"/>
    <property type="match status" value="1"/>
</dbReference>
<dbReference type="InterPro" id="IPR003141">
    <property type="entry name" value="Pol/His_phosphatase_N"/>
</dbReference>
<sequence>MTASGAPIRRTGRWSLDQRLERQVHAVPVELPAGTRAFTVELSYDREAGVLDLGCEGPAGYRGWSGGARSRYTIAPDWATPGYLPGEVEPGVWSVLLGLYRVPPAGLPYEITVTPHGTPPPPPEPAAAPPVPDTVPAVRRRGLPALDGLRWRAGELHAHTVHSDGTLTVPALAALARGQGLDFLAVTDHNTVSHHAELPAVAAAAGITLIPGQEVTTDLGHANAFGDIGWVDFRRPATDWVRTVAGRGGLLSVNHPLGADCAFRHPLDERPRVAEVWHSGWWDRTWGAPLAWAQAWHEQVVYVGGGDFHRPEDGHPPGSPCTWVLAEDTGDGNAAGAAALVAGVRAGRTAVSAGPDGPLLLRHGDEFLVLDADGLALWGPERRTVIRGDRVRLPAAPGPHRLETTRNEVMALCT</sequence>
<evidence type="ECO:0000313" key="2">
    <source>
        <dbReference type="EMBL" id="GII78150.1"/>
    </source>
</evidence>
<dbReference type="Pfam" id="PF02811">
    <property type="entry name" value="PHP"/>
    <property type="match status" value="1"/>
</dbReference>
<dbReference type="PANTHER" id="PTHR42924">
    <property type="entry name" value="EXONUCLEASE"/>
    <property type="match status" value="1"/>
</dbReference>
<dbReference type="InterPro" id="IPR004013">
    <property type="entry name" value="PHP_dom"/>
</dbReference>
<accession>A0A919V5C1</accession>
<dbReference type="SMART" id="SM00481">
    <property type="entry name" value="POLIIIAc"/>
    <property type="match status" value="1"/>
</dbReference>
<proteinExistence type="predicted"/>
<dbReference type="Gene3D" id="3.20.20.140">
    <property type="entry name" value="Metal-dependent hydrolases"/>
    <property type="match status" value="1"/>
</dbReference>
<evidence type="ECO:0000313" key="3">
    <source>
        <dbReference type="Proteomes" id="UP000655287"/>
    </source>
</evidence>
<gene>
    <name evidence="2" type="ORF">Sru01_31320</name>
</gene>
<name>A0A919V5C1_9ACTN</name>
<dbReference type="Proteomes" id="UP000655287">
    <property type="component" value="Unassembled WGS sequence"/>
</dbReference>
<dbReference type="EMBL" id="BOOU01000044">
    <property type="protein sequence ID" value="GII78150.1"/>
    <property type="molecule type" value="Genomic_DNA"/>
</dbReference>
<keyword evidence="3" id="KW-1185">Reference proteome</keyword>
<dbReference type="AlphaFoldDB" id="A0A919V5C1"/>
<reference evidence="2" key="1">
    <citation type="submission" date="2021-01" db="EMBL/GenBank/DDBJ databases">
        <title>Whole genome shotgun sequence of Sphaerisporangium rufum NBRC 109079.</title>
        <authorList>
            <person name="Komaki H."/>
            <person name="Tamura T."/>
        </authorList>
    </citation>
    <scope>NUCLEOTIDE SEQUENCE</scope>
    <source>
        <strain evidence="2">NBRC 109079</strain>
    </source>
</reference>
<dbReference type="GO" id="GO:0035312">
    <property type="term" value="F:5'-3' DNA exonuclease activity"/>
    <property type="evidence" value="ECO:0007669"/>
    <property type="project" value="TreeGrafter"/>
</dbReference>
<dbReference type="GO" id="GO:0004534">
    <property type="term" value="F:5'-3' RNA exonuclease activity"/>
    <property type="evidence" value="ECO:0007669"/>
    <property type="project" value="TreeGrafter"/>
</dbReference>
<protein>
    <recommendedName>
        <fullName evidence="1">Polymerase/histidinol phosphatase N-terminal domain-containing protein</fullName>
    </recommendedName>
</protein>
<feature type="domain" description="Polymerase/histidinol phosphatase N-terminal" evidence="1">
    <location>
        <begin position="154"/>
        <end position="219"/>
    </location>
</feature>